<dbReference type="PRINTS" id="PR00081">
    <property type="entry name" value="GDHRDH"/>
</dbReference>
<feature type="transmembrane region" description="Helical" evidence="1">
    <location>
        <begin position="6"/>
        <end position="25"/>
    </location>
</feature>
<accession>A0A9Q0MQ27</accession>
<dbReference type="InterPro" id="IPR002347">
    <property type="entry name" value="SDR_fam"/>
</dbReference>
<evidence type="ECO:0000313" key="2">
    <source>
        <dbReference type="EMBL" id="KAJ6635806.1"/>
    </source>
</evidence>
<dbReference type="SUPFAM" id="SSF51735">
    <property type="entry name" value="NAD(P)-binding Rossmann-fold domains"/>
    <property type="match status" value="1"/>
</dbReference>
<dbReference type="Proteomes" id="UP001151699">
    <property type="component" value="Chromosome C"/>
</dbReference>
<evidence type="ECO:0000313" key="3">
    <source>
        <dbReference type="Proteomes" id="UP001151699"/>
    </source>
</evidence>
<keyword evidence="1" id="KW-1133">Transmembrane helix</keyword>
<dbReference type="Gene3D" id="3.40.50.720">
    <property type="entry name" value="NAD(P)-binding Rossmann-like Domain"/>
    <property type="match status" value="1"/>
</dbReference>
<name>A0A9Q0MQ27_9DIPT</name>
<proteinExistence type="predicted"/>
<organism evidence="2 3">
    <name type="scientific">Pseudolycoriella hygida</name>
    <dbReference type="NCBI Taxonomy" id="35572"/>
    <lineage>
        <taxon>Eukaryota</taxon>
        <taxon>Metazoa</taxon>
        <taxon>Ecdysozoa</taxon>
        <taxon>Arthropoda</taxon>
        <taxon>Hexapoda</taxon>
        <taxon>Insecta</taxon>
        <taxon>Pterygota</taxon>
        <taxon>Neoptera</taxon>
        <taxon>Endopterygota</taxon>
        <taxon>Diptera</taxon>
        <taxon>Nematocera</taxon>
        <taxon>Sciaroidea</taxon>
        <taxon>Sciaridae</taxon>
        <taxon>Pseudolycoriella</taxon>
    </lineage>
</organism>
<keyword evidence="1" id="KW-0472">Membrane</keyword>
<keyword evidence="3" id="KW-1185">Reference proteome</keyword>
<evidence type="ECO:0000256" key="1">
    <source>
        <dbReference type="SAM" id="Phobius"/>
    </source>
</evidence>
<dbReference type="AlphaFoldDB" id="A0A9Q0MQ27"/>
<dbReference type="InterPro" id="IPR036291">
    <property type="entry name" value="NAD(P)-bd_dom_sf"/>
</dbReference>
<protein>
    <submittedName>
        <fullName evidence="2">Dehydrogenase/reductase SDR family member 7</fullName>
    </submittedName>
</protein>
<sequence length="323" mass="35978">MGFFELLGFIVFIYFIVNIVLWLCLDSDIELFIKEKFGQPIDSLRGKVVWITGASSGIGKSLAIVLARHGVKLCLSARREDELEITKQQCLAESSLKPSDILVLKMDMLQNDKHEDYFNRVVQHFGRIDVLVNNAGRSQRALWQNIDLQVDRALFELDVFSVVNLTRIYVKYVEKNSFEGHVVVTSSGAGLIGVPNSGSYVGAKHALHGYFDSLKLEMPKLNVTLFCPGPTTTDFLKTSFTHKLEGEYGGTAESSSKRMTSERCAFLMATSIANKLHTSFAGPFPIPFLLYVSLYCPNVRLVLLKLLGTGALTKIRDPEKSGK</sequence>
<comment type="caution">
    <text evidence="2">The sequence shown here is derived from an EMBL/GenBank/DDBJ whole genome shotgun (WGS) entry which is preliminary data.</text>
</comment>
<gene>
    <name evidence="2" type="primary">DHRS7_0</name>
    <name evidence="2" type="ORF">Bhyg_14392</name>
</gene>
<dbReference type="Pfam" id="PF00106">
    <property type="entry name" value="adh_short"/>
    <property type="match status" value="1"/>
</dbReference>
<keyword evidence="1" id="KW-0812">Transmembrane</keyword>
<dbReference type="OrthoDB" id="47007at2759"/>
<dbReference type="InterPro" id="IPR053011">
    <property type="entry name" value="SDR_family_member_7"/>
</dbReference>
<dbReference type="PANTHER" id="PTHR44269:SF1">
    <property type="entry name" value="DEHYDROGENASE_REDUCTASE SDR FAMILY MEMBER 7"/>
    <property type="match status" value="1"/>
</dbReference>
<reference evidence="2" key="1">
    <citation type="submission" date="2022-07" db="EMBL/GenBank/DDBJ databases">
        <authorList>
            <person name="Trinca V."/>
            <person name="Uliana J.V.C."/>
            <person name="Torres T.T."/>
            <person name="Ward R.J."/>
            <person name="Monesi N."/>
        </authorList>
    </citation>
    <scope>NUCLEOTIDE SEQUENCE</scope>
    <source>
        <strain evidence="2">HSMRA1968</strain>
        <tissue evidence="2">Whole embryos</tissue>
    </source>
</reference>
<dbReference type="EMBL" id="WJQU01000004">
    <property type="protein sequence ID" value="KAJ6635806.1"/>
    <property type="molecule type" value="Genomic_DNA"/>
</dbReference>
<dbReference type="PANTHER" id="PTHR44269">
    <property type="entry name" value="DEHYDROGENASE/REDUCTASE SDR FAMILY MEMBER 7-RELATED"/>
    <property type="match status" value="1"/>
</dbReference>